<dbReference type="InterPro" id="IPR011047">
    <property type="entry name" value="Quinoprotein_ADH-like_sf"/>
</dbReference>
<keyword evidence="1 5" id="KW-0853">WD repeat</keyword>
<dbReference type="GO" id="GO:0005524">
    <property type="term" value="F:ATP binding"/>
    <property type="evidence" value="ECO:0007669"/>
    <property type="project" value="UniProtKB-UniRule"/>
</dbReference>
<feature type="repeat" description="WD" evidence="5">
    <location>
        <begin position="791"/>
        <end position="832"/>
    </location>
</feature>
<evidence type="ECO:0000313" key="10">
    <source>
        <dbReference type="Proteomes" id="UP000317243"/>
    </source>
</evidence>
<keyword evidence="3 6" id="KW-0547">Nucleotide-binding</keyword>
<feature type="repeat" description="WD" evidence="5">
    <location>
        <begin position="877"/>
        <end position="918"/>
    </location>
</feature>
<dbReference type="PROSITE" id="PS50294">
    <property type="entry name" value="WD_REPEATS_REGION"/>
    <property type="match status" value="13"/>
</dbReference>
<dbReference type="InterPro" id="IPR019775">
    <property type="entry name" value="WD40_repeat_CS"/>
</dbReference>
<evidence type="ECO:0000256" key="1">
    <source>
        <dbReference type="ARBA" id="ARBA00022574"/>
    </source>
</evidence>
<feature type="repeat" description="WD" evidence="5">
    <location>
        <begin position="1552"/>
        <end position="1593"/>
    </location>
</feature>
<dbReference type="EC" id="2.7.11.1" evidence="9"/>
<dbReference type="InterPro" id="IPR020472">
    <property type="entry name" value="WD40_PAC1"/>
</dbReference>
<feature type="repeat" description="WD" evidence="5">
    <location>
        <begin position="997"/>
        <end position="1029"/>
    </location>
</feature>
<proteinExistence type="predicted"/>
<keyword evidence="4 6" id="KW-0067">ATP-binding</keyword>
<keyword evidence="9" id="KW-0418">Kinase</keyword>
<dbReference type="GO" id="GO:0004674">
    <property type="term" value="F:protein serine/threonine kinase activity"/>
    <property type="evidence" value="ECO:0007669"/>
    <property type="project" value="UniProtKB-EC"/>
</dbReference>
<organism evidence="9 10">
    <name type="scientific">Thalassoglobus neptunius</name>
    <dbReference type="NCBI Taxonomy" id="1938619"/>
    <lineage>
        <taxon>Bacteria</taxon>
        <taxon>Pseudomonadati</taxon>
        <taxon>Planctomycetota</taxon>
        <taxon>Planctomycetia</taxon>
        <taxon>Planctomycetales</taxon>
        <taxon>Planctomycetaceae</taxon>
        <taxon>Thalassoglobus</taxon>
    </lineage>
</organism>
<dbReference type="InterPro" id="IPR015943">
    <property type="entry name" value="WD40/YVTN_repeat-like_dom_sf"/>
</dbReference>
<accession>A0A5C5X656</accession>
<dbReference type="RefSeq" id="WP_146509097.1">
    <property type="nucleotide sequence ID" value="NZ_SIHI01000001.1"/>
</dbReference>
<protein>
    <submittedName>
        <fullName evidence="9">Serine/threonine-protein kinase PknD</fullName>
        <ecNumber evidence="9">2.7.11.1</ecNumber>
    </submittedName>
</protein>
<dbReference type="Gene3D" id="1.10.510.10">
    <property type="entry name" value="Transferase(Phosphotransferase) domain 1"/>
    <property type="match status" value="1"/>
</dbReference>
<feature type="repeat" description="WD" evidence="5">
    <location>
        <begin position="1186"/>
        <end position="1227"/>
    </location>
</feature>
<dbReference type="PRINTS" id="PR00320">
    <property type="entry name" value="GPROTEINBRPT"/>
</dbReference>
<dbReference type="Pfam" id="PF00069">
    <property type="entry name" value="Pkinase"/>
    <property type="match status" value="1"/>
</dbReference>
<dbReference type="SMART" id="SM00220">
    <property type="entry name" value="S_TKc"/>
    <property type="match status" value="1"/>
</dbReference>
<dbReference type="CDD" id="cd14014">
    <property type="entry name" value="STKc_PknB_like"/>
    <property type="match status" value="1"/>
</dbReference>
<feature type="domain" description="Protein kinase" evidence="8">
    <location>
        <begin position="252"/>
        <end position="511"/>
    </location>
</feature>
<feature type="repeat" description="WD" evidence="5">
    <location>
        <begin position="1285"/>
        <end position="1326"/>
    </location>
</feature>
<feature type="repeat" description="WD" evidence="5">
    <location>
        <begin position="1143"/>
        <end position="1184"/>
    </location>
</feature>
<dbReference type="PROSITE" id="PS00678">
    <property type="entry name" value="WD_REPEATS_1"/>
    <property type="match status" value="7"/>
</dbReference>
<keyword evidence="7" id="KW-0175">Coiled coil</keyword>
<dbReference type="PROSITE" id="PS50011">
    <property type="entry name" value="PROTEIN_KINASE_DOM"/>
    <property type="match status" value="1"/>
</dbReference>
<evidence type="ECO:0000256" key="5">
    <source>
        <dbReference type="PROSITE-ProRule" id="PRU00221"/>
    </source>
</evidence>
<evidence type="ECO:0000256" key="2">
    <source>
        <dbReference type="ARBA" id="ARBA00022737"/>
    </source>
</evidence>
<evidence type="ECO:0000313" key="9">
    <source>
        <dbReference type="EMBL" id="TWT58597.1"/>
    </source>
</evidence>
<dbReference type="Gene3D" id="2.130.10.10">
    <property type="entry name" value="YVTN repeat-like/Quinoprotein amine dehydrogenase"/>
    <property type="match status" value="7"/>
</dbReference>
<evidence type="ECO:0000259" key="8">
    <source>
        <dbReference type="PROSITE" id="PS50011"/>
    </source>
</evidence>
<dbReference type="InterPro" id="IPR011009">
    <property type="entry name" value="Kinase-like_dom_sf"/>
</dbReference>
<feature type="repeat" description="WD" evidence="5">
    <location>
        <begin position="1594"/>
        <end position="1635"/>
    </location>
</feature>
<dbReference type="PROSITE" id="PS00107">
    <property type="entry name" value="PROTEIN_KINASE_ATP"/>
    <property type="match status" value="1"/>
</dbReference>
<dbReference type="SMART" id="SM00320">
    <property type="entry name" value="WD40"/>
    <property type="match status" value="21"/>
</dbReference>
<dbReference type="OrthoDB" id="9765809at2"/>
<keyword evidence="2" id="KW-0677">Repeat</keyword>
<dbReference type="PANTHER" id="PTHR44129">
    <property type="entry name" value="WD REPEAT-CONTAINING PROTEIN POP1"/>
    <property type="match status" value="1"/>
</dbReference>
<feature type="repeat" description="WD" evidence="5">
    <location>
        <begin position="1054"/>
        <end position="1095"/>
    </location>
</feature>
<feature type="repeat" description="WD" evidence="5">
    <location>
        <begin position="1096"/>
        <end position="1137"/>
    </location>
</feature>
<keyword evidence="9" id="KW-0808">Transferase</keyword>
<feature type="repeat" description="WD" evidence="5">
    <location>
        <begin position="1420"/>
        <end position="1461"/>
    </location>
</feature>
<dbReference type="EMBL" id="SIHI01000001">
    <property type="protein sequence ID" value="TWT58597.1"/>
    <property type="molecule type" value="Genomic_DNA"/>
</dbReference>
<dbReference type="PROSITE" id="PS00108">
    <property type="entry name" value="PROTEIN_KINASE_ST"/>
    <property type="match status" value="1"/>
</dbReference>
<dbReference type="InterPro" id="IPR036322">
    <property type="entry name" value="WD40_repeat_dom_sf"/>
</dbReference>
<dbReference type="SUPFAM" id="SSF50998">
    <property type="entry name" value="Quinoprotein alcohol dehydrogenase-like"/>
    <property type="match status" value="1"/>
</dbReference>
<gene>
    <name evidence="9" type="primary">pknD_2</name>
    <name evidence="9" type="ORF">KOR42_19790</name>
</gene>
<dbReference type="InterPro" id="IPR008271">
    <property type="entry name" value="Ser/Thr_kinase_AS"/>
</dbReference>
<feature type="repeat" description="WD" evidence="5">
    <location>
        <begin position="1636"/>
        <end position="1677"/>
    </location>
</feature>
<dbReference type="Proteomes" id="UP000317243">
    <property type="component" value="Unassembled WGS sequence"/>
</dbReference>
<dbReference type="SUPFAM" id="SSF50978">
    <property type="entry name" value="WD40 repeat-like"/>
    <property type="match status" value="2"/>
</dbReference>
<feature type="repeat" description="WD" evidence="5">
    <location>
        <begin position="1678"/>
        <end position="1710"/>
    </location>
</feature>
<evidence type="ECO:0000256" key="6">
    <source>
        <dbReference type="PROSITE-ProRule" id="PRU10141"/>
    </source>
</evidence>
<reference evidence="9 10" key="1">
    <citation type="submission" date="2019-02" db="EMBL/GenBank/DDBJ databases">
        <title>Deep-cultivation of Planctomycetes and their phenomic and genomic characterization uncovers novel biology.</title>
        <authorList>
            <person name="Wiegand S."/>
            <person name="Jogler M."/>
            <person name="Boedeker C."/>
            <person name="Pinto D."/>
            <person name="Vollmers J."/>
            <person name="Rivas-Marin E."/>
            <person name="Kohn T."/>
            <person name="Peeters S.H."/>
            <person name="Heuer A."/>
            <person name="Rast P."/>
            <person name="Oberbeckmann S."/>
            <person name="Bunk B."/>
            <person name="Jeske O."/>
            <person name="Meyerdierks A."/>
            <person name="Storesund J.E."/>
            <person name="Kallscheuer N."/>
            <person name="Luecker S."/>
            <person name="Lage O.M."/>
            <person name="Pohl T."/>
            <person name="Merkel B.J."/>
            <person name="Hornburger P."/>
            <person name="Mueller R.-W."/>
            <person name="Bruemmer F."/>
            <person name="Labrenz M."/>
            <person name="Spormann A.M."/>
            <person name="Op Den Camp H."/>
            <person name="Overmann J."/>
            <person name="Amann R."/>
            <person name="Jetten M.S.M."/>
            <person name="Mascher T."/>
            <person name="Medema M.H."/>
            <person name="Devos D.P."/>
            <person name="Kaster A.-K."/>
            <person name="Ovreas L."/>
            <person name="Rohde M."/>
            <person name="Galperin M.Y."/>
            <person name="Jogler C."/>
        </authorList>
    </citation>
    <scope>NUCLEOTIDE SEQUENCE [LARGE SCALE GENOMIC DNA]</scope>
    <source>
        <strain evidence="9 10">KOR42</strain>
    </source>
</reference>
<feature type="repeat" description="WD" evidence="5">
    <location>
        <begin position="1723"/>
        <end position="1754"/>
    </location>
</feature>
<dbReference type="CDD" id="cd00200">
    <property type="entry name" value="WD40"/>
    <property type="match status" value="3"/>
</dbReference>
<dbReference type="InterPro" id="IPR001680">
    <property type="entry name" value="WD40_rpt"/>
</dbReference>
<dbReference type="Pfam" id="PF00400">
    <property type="entry name" value="WD40"/>
    <property type="match status" value="19"/>
</dbReference>
<feature type="coiled-coil region" evidence="7">
    <location>
        <begin position="667"/>
        <end position="743"/>
    </location>
</feature>
<dbReference type="InterPro" id="IPR050349">
    <property type="entry name" value="WD_LIS1/nudF_dynein_reg"/>
</dbReference>
<sequence>MTTCPECGANLSSDDLVVCPKCQHPLKQADDESHSSETFMEDELPEQFDQDGALEGTLDLNAIDEPESISELVVESFEVEDDGNTLADQTFMLPNEPEDEDPSETADATFVQDVGDADRTIDGGLSDVVSQEADQTFVMDSIDGENDQGDQNPTIGDGTIDIQRRENEQAQRTIPDVHPTGPSSNELKTLNLNWDAEDESAPGATIKATRFGGGDSVPQQVTESRSTSLRSIPNRSVSTATDTMTLVTAPEYELRKVLGEGGMGIVWSARQTSVDRDVAIKMIKGTKDQKQNQRDKFLAEAIVTSDLDHPNIVPIYDLGNDSQGALFYAMKQVQGTPWSKVINQKSLHENLEILLRTADAIAFAHARGVIHRDLKPENIMLGDFGEVLVMDWGLALPTKHFEKAGSVNIPPAMGGTPAYMAPEMATGPINRIAETSDVYLLGAMLWEIVTGVPPHPGKSVKDALLAAMRNTIRETDQQGELIEIARKAMSTAPAQRHQSVSEFQKELRSYLDHSESLALTKRARQDLERAQSSGDYRDYSKAVFGFEQAHELWEGNEEARSGIDQANFAYAKHARSNGDYDLALSLLSPKLPEHQEMRGEIEFDRTERDARRRRLEVAKRTMAAMVAGILILVTGAFFWIRSERNFAVEQQKIAVSERDRATIQQGIAEEQRDLATEQKQIAEKARSNLQVALTEVDNQREIAETERDEAQRQREIADDQRILAEANQRKAEVAKEAEEYKAYIARIGLASAKIEENAFDVAVSLLNQCPPRLRDWEWGRLMHLCEQISTEFNTSGPVDDVAISPDNQFLLTASWDHSARIWDLNSKEVVREFPQAGLYVHSACWSPDQKYVALGGSGPEGLIRIFDASTGEQVATFNGHSDAVLHVEFSPDGQQLISCSYDETARLWDVSDIRQPRELVVLDGHSWWVWDAAFAPDFNLDSASSPRQLVTVSQDGKAIVWSIDATVPEADAMAVRFVAQETPDRETRVRARQDAVFMMHEGPIYSVAYSPNGQYVATGGYDSRILLWNPSELPAFDLGQILNDEVPEPEFDSLEGHSSSVHALCFSKDGELLISGGRDNSIKVWDTTNTSTIKTFRGHFGEIRAVDISSDGRTIFSGAKDSRAVAWNIDQYEEIRVLNGRRLSGHSDAILNVAYDPQGGRIVTASRDRTGRIWNAHTGELELTLAEGHQFLTSNAVFLPDGRILATAAADDTVRLWDVGTGAQILEIPKTGQSAVIGISFDGKWLVTGSNDQSTQLWRLDEMLRQAAIESIDSVEDLPIKPVRLEGHHGRVTSVCFSPNTNRLVTCDSNGRMILWDAETAQVLWEVRHHNRLISQVVFSPDGQQILTACHDHTVGTVDAETGEEIVEQVLGHSTAVSSVAVSPDGRSVISVSLLENDLLNPGSRIVMWDRLTGQEQFSVDVESFSVNDVAFSPDGERVLCVCNDNTVRVLDLTSTSSDNTLSQPVLDFEVVGGLVWSAKFDPAGKSILTVGGTDARLWDAATRREVMAFRPHGAVASASFSPDGTLVATGSWDNSVKIWNATTGQVVEKLEGGHDSYVNSVRFSPDGLQVLTSSDDQTAKLWSLETKSVEVSFIGHTGRVRLAIFSPDGNQILTVSNDRTARLWDRKTGEQQRVLSGHEWAVLAGAFSPDGKLIVTAGEDNTAKIWDAATGDLITTCEGHTSAVTSVAFSQDSARLFTASADASAKVWDATPGHGGTEIFTLAQQRGELTSLAVSPDGRNVVTSGRNGVATIWLTSDWKNGGEHIEADQTQVNHIEMAQPQNQ</sequence>
<feature type="binding site" evidence="6">
    <location>
        <position position="281"/>
    </location>
    <ligand>
        <name>ATP</name>
        <dbReference type="ChEBI" id="CHEBI:30616"/>
    </ligand>
</feature>
<feature type="repeat" description="WD" evidence="5">
    <location>
        <begin position="1516"/>
        <end position="1550"/>
    </location>
</feature>
<name>A0A5C5X656_9PLAN</name>
<evidence type="ECO:0000256" key="3">
    <source>
        <dbReference type="ARBA" id="ARBA00022741"/>
    </source>
</evidence>
<dbReference type="Gene3D" id="3.30.200.20">
    <property type="entry name" value="Phosphorylase Kinase, domain 1"/>
    <property type="match status" value="1"/>
</dbReference>
<evidence type="ECO:0000256" key="7">
    <source>
        <dbReference type="SAM" id="Coils"/>
    </source>
</evidence>
<dbReference type="SUPFAM" id="SSF56112">
    <property type="entry name" value="Protein kinase-like (PK-like)"/>
    <property type="match status" value="1"/>
</dbReference>
<dbReference type="InterPro" id="IPR017441">
    <property type="entry name" value="Protein_kinase_ATP_BS"/>
</dbReference>
<feature type="repeat" description="WD" evidence="5">
    <location>
        <begin position="1327"/>
        <end position="1368"/>
    </location>
</feature>
<keyword evidence="10" id="KW-1185">Reference proteome</keyword>
<evidence type="ECO:0000256" key="4">
    <source>
        <dbReference type="ARBA" id="ARBA00022840"/>
    </source>
</evidence>
<dbReference type="InterPro" id="IPR000719">
    <property type="entry name" value="Prot_kinase_dom"/>
</dbReference>
<dbReference type="PROSITE" id="PS50082">
    <property type="entry name" value="WD_REPEATS_2"/>
    <property type="match status" value="16"/>
</dbReference>
<comment type="caution">
    <text evidence="9">The sequence shown here is derived from an EMBL/GenBank/DDBJ whole genome shotgun (WGS) entry which is preliminary data.</text>
</comment>